<evidence type="ECO:0000313" key="2">
    <source>
        <dbReference type="Proteomes" id="UP000324222"/>
    </source>
</evidence>
<protein>
    <submittedName>
        <fullName evidence="1">Uncharacterized protein</fullName>
    </submittedName>
</protein>
<sequence length="63" mass="7619">MRQGFQRRPLVPNVVFLQGRRTWVQEAVEGVKGRWWCRFLCDVTTRFIRRYPCLCLKLPPPRT</sequence>
<dbReference type="EMBL" id="VSRR010009517">
    <property type="protein sequence ID" value="MPC50453.1"/>
    <property type="molecule type" value="Genomic_DNA"/>
</dbReference>
<evidence type="ECO:0000313" key="1">
    <source>
        <dbReference type="EMBL" id="MPC50453.1"/>
    </source>
</evidence>
<dbReference type="Proteomes" id="UP000324222">
    <property type="component" value="Unassembled WGS sequence"/>
</dbReference>
<organism evidence="1 2">
    <name type="scientific">Portunus trituberculatus</name>
    <name type="common">Swimming crab</name>
    <name type="synonym">Neptunus trituberculatus</name>
    <dbReference type="NCBI Taxonomy" id="210409"/>
    <lineage>
        <taxon>Eukaryota</taxon>
        <taxon>Metazoa</taxon>
        <taxon>Ecdysozoa</taxon>
        <taxon>Arthropoda</taxon>
        <taxon>Crustacea</taxon>
        <taxon>Multicrustacea</taxon>
        <taxon>Malacostraca</taxon>
        <taxon>Eumalacostraca</taxon>
        <taxon>Eucarida</taxon>
        <taxon>Decapoda</taxon>
        <taxon>Pleocyemata</taxon>
        <taxon>Brachyura</taxon>
        <taxon>Eubrachyura</taxon>
        <taxon>Portunoidea</taxon>
        <taxon>Portunidae</taxon>
        <taxon>Portuninae</taxon>
        <taxon>Portunus</taxon>
    </lineage>
</organism>
<gene>
    <name evidence="1" type="ORF">E2C01_044281</name>
</gene>
<name>A0A5B7FZK1_PORTR</name>
<proteinExistence type="predicted"/>
<reference evidence="1 2" key="1">
    <citation type="submission" date="2019-05" db="EMBL/GenBank/DDBJ databases">
        <title>Another draft genome of Portunus trituberculatus and its Hox gene families provides insights of decapod evolution.</title>
        <authorList>
            <person name="Jeong J.-H."/>
            <person name="Song I."/>
            <person name="Kim S."/>
            <person name="Choi T."/>
            <person name="Kim D."/>
            <person name="Ryu S."/>
            <person name="Kim W."/>
        </authorList>
    </citation>
    <scope>NUCLEOTIDE SEQUENCE [LARGE SCALE GENOMIC DNA]</scope>
    <source>
        <tissue evidence="1">Muscle</tissue>
    </source>
</reference>
<accession>A0A5B7FZK1</accession>
<dbReference type="AlphaFoldDB" id="A0A5B7FZK1"/>
<keyword evidence="2" id="KW-1185">Reference proteome</keyword>
<comment type="caution">
    <text evidence="1">The sequence shown here is derived from an EMBL/GenBank/DDBJ whole genome shotgun (WGS) entry which is preliminary data.</text>
</comment>